<name>A0A164JFU6_9CRUS</name>
<accession>A0A164JFU6</accession>
<proteinExistence type="predicted"/>
<comment type="caution">
    <text evidence="1">The sequence shown here is derived from an EMBL/GenBank/DDBJ whole genome shotgun (WGS) entry which is preliminary data.</text>
</comment>
<dbReference type="AlphaFoldDB" id="A0A164JFU6"/>
<evidence type="ECO:0000313" key="2">
    <source>
        <dbReference type="Proteomes" id="UP000076858"/>
    </source>
</evidence>
<feature type="non-terminal residue" evidence="1">
    <location>
        <position position="1"/>
    </location>
</feature>
<sequence>STVMQKSIIDKWIDELWKTMLSEGDSADPKFRQSVEENLKKGLDFKGLLSLKKSIHNLNSI</sequence>
<dbReference type="Proteomes" id="UP000076858">
    <property type="component" value="Unassembled WGS sequence"/>
</dbReference>
<gene>
    <name evidence="1" type="ORF">APZ42_000710</name>
</gene>
<organism evidence="1 2">
    <name type="scientific">Daphnia magna</name>
    <dbReference type="NCBI Taxonomy" id="35525"/>
    <lineage>
        <taxon>Eukaryota</taxon>
        <taxon>Metazoa</taxon>
        <taxon>Ecdysozoa</taxon>
        <taxon>Arthropoda</taxon>
        <taxon>Crustacea</taxon>
        <taxon>Branchiopoda</taxon>
        <taxon>Diplostraca</taxon>
        <taxon>Cladocera</taxon>
        <taxon>Anomopoda</taxon>
        <taxon>Daphniidae</taxon>
        <taxon>Daphnia</taxon>
    </lineage>
</organism>
<protein>
    <submittedName>
        <fullName evidence="1">Uncharacterized protein</fullName>
    </submittedName>
</protein>
<evidence type="ECO:0000313" key="1">
    <source>
        <dbReference type="EMBL" id="KZS02302.1"/>
    </source>
</evidence>
<keyword evidence="2" id="KW-1185">Reference proteome</keyword>
<feature type="non-terminal residue" evidence="1">
    <location>
        <position position="61"/>
    </location>
</feature>
<reference evidence="1 2" key="1">
    <citation type="submission" date="2016-03" db="EMBL/GenBank/DDBJ databases">
        <title>EvidentialGene: Evidence-directed Construction of Genes on Genomes.</title>
        <authorList>
            <person name="Gilbert D.G."/>
            <person name="Choi J.-H."/>
            <person name="Mockaitis K."/>
            <person name="Colbourne J."/>
            <person name="Pfrender M."/>
        </authorList>
    </citation>
    <scope>NUCLEOTIDE SEQUENCE [LARGE SCALE GENOMIC DNA]</scope>
    <source>
        <strain evidence="1 2">Xinb3</strain>
        <tissue evidence="1">Complete organism</tissue>
    </source>
</reference>
<dbReference type="EMBL" id="LRGB01004724">
    <property type="protein sequence ID" value="KZS02302.1"/>
    <property type="molecule type" value="Genomic_DNA"/>
</dbReference>